<keyword evidence="1" id="KW-1133">Transmembrane helix</keyword>
<reference evidence="3" key="1">
    <citation type="submission" date="2016-01" db="EMBL/GenBank/DDBJ databases">
        <authorList>
            <person name="Mitreva M."/>
            <person name="Pepin K.H."/>
            <person name="Mihindukulasuriya K.A."/>
            <person name="Fulton R."/>
            <person name="Fronick C."/>
            <person name="O'Laughlin M."/>
            <person name="Miner T."/>
            <person name="Herter B."/>
            <person name="Rosa B.A."/>
            <person name="Cordes M."/>
            <person name="Tomlinson C."/>
            <person name="Wollam A."/>
            <person name="Palsikar V.B."/>
            <person name="Mardis E.R."/>
            <person name="Wilson R.K."/>
        </authorList>
    </citation>
    <scope>NUCLEOTIDE SEQUENCE [LARGE SCALE GENOMIC DNA]</scope>
    <source>
        <strain evidence="3">DNF00896</strain>
    </source>
</reference>
<dbReference type="OrthoDB" id="360192at2"/>
<keyword evidence="1" id="KW-0472">Membrane</keyword>
<sequence>MAEKLAKSLIGMMGGLLSLSFGKQLIVFIISMLPILELRGGLIAASLLKLPPLESYIIAIVGNVIPVPFILLLINKILKAMEKSRFKLFNGIHSFLHKKIMKNKDSIEKYGFWGLVIFVGIPLPGTGAWTGAIIAAFLEMDRKKAFIGILLGMLMASIIMMIISFGLISKVA</sequence>
<dbReference type="Proteomes" id="UP000070394">
    <property type="component" value="Unassembled WGS sequence"/>
</dbReference>
<feature type="transmembrane region" description="Helical" evidence="1">
    <location>
        <begin position="144"/>
        <end position="168"/>
    </location>
</feature>
<proteinExistence type="predicted"/>
<dbReference type="InterPro" id="IPR009577">
    <property type="entry name" value="Sm_multidrug_ex"/>
</dbReference>
<feature type="transmembrane region" description="Helical" evidence="1">
    <location>
        <begin position="12"/>
        <end position="36"/>
    </location>
</feature>
<dbReference type="EMBL" id="LSDA01000111">
    <property type="protein sequence ID" value="KXB55578.1"/>
    <property type="molecule type" value="Genomic_DNA"/>
</dbReference>
<feature type="transmembrane region" description="Helical" evidence="1">
    <location>
        <begin position="56"/>
        <end position="78"/>
    </location>
</feature>
<dbReference type="RefSeq" id="WP_060931758.1">
    <property type="nucleotide sequence ID" value="NZ_KQ959840.1"/>
</dbReference>
<dbReference type="AlphaFoldDB" id="A0A133ZJF2"/>
<evidence type="ECO:0000313" key="3">
    <source>
        <dbReference type="Proteomes" id="UP000070394"/>
    </source>
</evidence>
<accession>A0A133ZJF2</accession>
<protein>
    <submittedName>
        <fullName evidence="2">Putative small multi-drug export protein</fullName>
    </submittedName>
</protein>
<name>A0A133ZJF2_9FIRM</name>
<feature type="transmembrane region" description="Helical" evidence="1">
    <location>
        <begin position="110"/>
        <end position="138"/>
    </location>
</feature>
<dbReference type="PATRIC" id="fig|467210.3.peg.2096"/>
<organism evidence="2 3">
    <name type="scientific">Lachnoanaerobaculum saburreum</name>
    <dbReference type="NCBI Taxonomy" id="467210"/>
    <lineage>
        <taxon>Bacteria</taxon>
        <taxon>Bacillati</taxon>
        <taxon>Bacillota</taxon>
        <taxon>Clostridia</taxon>
        <taxon>Lachnospirales</taxon>
        <taxon>Lachnospiraceae</taxon>
        <taxon>Lachnoanaerobaculum</taxon>
    </lineage>
</organism>
<comment type="caution">
    <text evidence="2">The sequence shown here is derived from an EMBL/GenBank/DDBJ whole genome shotgun (WGS) entry which is preliminary data.</text>
</comment>
<evidence type="ECO:0000313" key="2">
    <source>
        <dbReference type="EMBL" id="KXB55578.1"/>
    </source>
</evidence>
<keyword evidence="1" id="KW-0812">Transmembrane</keyword>
<evidence type="ECO:0000256" key="1">
    <source>
        <dbReference type="SAM" id="Phobius"/>
    </source>
</evidence>
<dbReference type="PANTHER" id="PTHR36007">
    <property type="entry name" value="TRANSPORT PROTEIN-RELATED"/>
    <property type="match status" value="1"/>
</dbReference>
<keyword evidence="3" id="KW-1185">Reference proteome</keyword>
<dbReference type="PANTHER" id="PTHR36007:SF2">
    <property type="entry name" value="TRANSPORT PROTEIN-RELATED"/>
    <property type="match status" value="1"/>
</dbReference>
<gene>
    <name evidence="2" type="ORF">HMPREF1866_02118</name>
</gene>
<dbReference type="Pfam" id="PF06695">
    <property type="entry name" value="Sm_multidrug_ex"/>
    <property type="match status" value="1"/>
</dbReference>